<sequence length="38" mass="4239">MQFYCIQIEYIAAEIKKQVAARIAFYANDLTGLGPACN</sequence>
<organism evidence="1 2">
    <name type="scientific">Brucella pseudogrignonensis</name>
    <dbReference type="NCBI Taxonomy" id="419475"/>
    <lineage>
        <taxon>Bacteria</taxon>
        <taxon>Pseudomonadati</taxon>
        <taxon>Pseudomonadota</taxon>
        <taxon>Alphaproteobacteria</taxon>
        <taxon>Hyphomicrobiales</taxon>
        <taxon>Brucellaceae</taxon>
        <taxon>Brucella/Ochrobactrum group</taxon>
        <taxon>Brucella</taxon>
    </lineage>
</organism>
<keyword evidence="2" id="KW-1185">Reference proteome</keyword>
<reference evidence="1 2" key="1">
    <citation type="submission" date="2017-07" db="EMBL/GenBank/DDBJ databases">
        <title>Phylogenetic study on the rhizospheric bacterium Ochrobactrum sp. A44.</title>
        <authorList>
            <person name="Krzyzanowska D.M."/>
            <person name="Ossowicki A."/>
            <person name="Rajewska M."/>
            <person name="Maciag T."/>
            <person name="Kaczynski Z."/>
            <person name="Czerwicka M."/>
            <person name="Jafra S."/>
        </authorList>
    </citation>
    <scope>NUCLEOTIDE SEQUENCE [LARGE SCALE GENOMIC DNA]</scope>
    <source>
        <strain evidence="1 2">CCUG 30717</strain>
    </source>
</reference>
<accession>A0A256G5X9</accession>
<name>A0A256G5X9_9HYPH</name>
<proteinExistence type="predicted"/>
<gene>
    <name evidence="1" type="ORF">CEV34_4335</name>
</gene>
<dbReference type="Proteomes" id="UP000216188">
    <property type="component" value="Unassembled WGS sequence"/>
</dbReference>
<dbReference type="EMBL" id="NNRM01000044">
    <property type="protein sequence ID" value="OYR22503.1"/>
    <property type="molecule type" value="Genomic_DNA"/>
</dbReference>
<evidence type="ECO:0000313" key="2">
    <source>
        <dbReference type="Proteomes" id="UP000216188"/>
    </source>
</evidence>
<evidence type="ECO:0000313" key="1">
    <source>
        <dbReference type="EMBL" id="OYR22503.1"/>
    </source>
</evidence>
<comment type="caution">
    <text evidence="1">The sequence shown here is derived from an EMBL/GenBank/DDBJ whole genome shotgun (WGS) entry which is preliminary data.</text>
</comment>
<protein>
    <submittedName>
        <fullName evidence="1">Uncharacterized protein</fullName>
    </submittedName>
</protein>
<dbReference type="AlphaFoldDB" id="A0A256G5X9"/>